<feature type="chain" id="PRO_5012736824" evidence="1">
    <location>
        <begin position="17"/>
        <end position="141"/>
    </location>
</feature>
<reference evidence="2 3" key="1">
    <citation type="submission" date="2015-12" db="EMBL/GenBank/DDBJ databases">
        <title>The genome of Folsomia candida.</title>
        <authorList>
            <person name="Faddeeva A."/>
            <person name="Derks M.F."/>
            <person name="Anvar Y."/>
            <person name="Smit S."/>
            <person name="Van Straalen N."/>
            <person name="Roelofs D."/>
        </authorList>
    </citation>
    <scope>NUCLEOTIDE SEQUENCE [LARGE SCALE GENOMIC DNA]</scope>
    <source>
        <strain evidence="2 3">VU population</strain>
        <tissue evidence="2">Whole body</tissue>
    </source>
</reference>
<dbReference type="EMBL" id="LNIX01000044">
    <property type="protein sequence ID" value="OXA38625.1"/>
    <property type="molecule type" value="Genomic_DNA"/>
</dbReference>
<name>A0A226CZ94_FOLCA</name>
<comment type="caution">
    <text evidence="2">The sequence shown here is derived from an EMBL/GenBank/DDBJ whole genome shotgun (WGS) entry which is preliminary data.</text>
</comment>
<keyword evidence="3" id="KW-1185">Reference proteome</keyword>
<protein>
    <submittedName>
        <fullName evidence="2">Uncharacterized protein</fullName>
    </submittedName>
</protein>
<dbReference type="AlphaFoldDB" id="A0A226CZ94"/>
<sequence length="141" mass="15444">MHPTTYFFLAYSLIFAAQEDCSLTDEAVKVMKDAFKIFFPDKPFLTCLLYLEGSLINNLCPQGNAKHPTGCKDVEQVSKEIEDFIRSKGSKLLVGGAIGQRIKSLFGGGDLGRNVAKCINEIITITTKGGKLFVCKLGKCD</sequence>
<accession>A0A226CZ94</accession>
<keyword evidence="1" id="KW-0732">Signal</keyword>
<evidence type="ECO:0000313" key="3">
    <source>
        <dbReference type="Proteomes" id="UP000198287"/>
    </source>
</evidence>
<gene>
    <name evidence="2" type="ORF">Fcan01_26551</name>
</gene>
<evidence type="ECO:0000313" key="2">
    <source>
        <dbReference type="EMBL" id="OXA38625.1"/>
    </source>
</evidence>
<feature type="signal peptide" evidence="1">
    <location>
        <begin position="1"/>
        <end position="16"/>
    </location>
</feature>
<dbReference type="Proteomes" id="UP000198287">
    <property type="component" value="Unassembled WGS sequence"/>
</dbReference>
<proteinExistence type="predicted"/>
<evidence type="ECO:0000256" key="1">
    <source>
        <dbReference type="SAM" id="SignalP"/>
    </source>
</evidence>
<organism evidence="2 3">
    <name type="scientific">Folsomia candida</name>
    <name type="common">Springtail</name>
    <dbReference type="NCBI Taxonomy" id="158441"/>
    <lineage>
        <taxon>Eukaryota</taxon>
        <taxon>Metazoa</taxon>
        <taxon>Ecdysozoa</taxon>
        <taxon>Arthropoda</taxon>
        <taxon>Hexapoda</taxon>
        <taxon>Collembola</taxon>
        <taxon>Entomobryomorpha</taxon>
        <taxon>Isotomoidea</taxon>
        <taxon>Isotomidae</taxon>
        <taxon>Proisotominae</taxon>
        <taxon>Folsomia</taxon>
    </lineage>
</organism>